<evidence type="ECO:0000313" key="3">
    <source>
        <dbReference type="Proteomes" id="UP000004207"/>
    </source>
</evidence>
<accession>F5S9W4</accession>
<reference evidence="2 3" key="1">
    <citation type="submission" date="2011-04" db="EMBL/GenBank/DDBJ databases">
        <authorList>
            <person name="Muzny D."/>
            <person name="Qin X."/>
            <person name="Deng J."/>
            <person name="Jiang H."/>
            <person name="Liu Y."/>
            <person name="Qu J."/>
            <person name="Song X.-Z."/>
            <person name="Zhang L."/>
            <person name="Thornton R."/>
            <person name="Coyle M."/>
            <person name="Francisco L."/>
            <person name="Jackson L."/>
            <person name="Javaid M."/>
            <person name="Korchina V."/>
            <person name="Kovar C."/>
            <person name="Mata R."/>
            <person name="Mathew T."/>
            <person name="Ngo R."/>
            <person name="Nguyen L."/>
            <person name="Nguyen N."/>
            <person name="Okwuonu G."/>
            <person name="Ongeri F."/>
            <person name="Pham C."/>
            <person name="Simmons D."/>
            <person name="Wilczek-Boney K."/>
            <person name="Hale W."/>
            <person name="Jakkamsetti A."/>
            <person name="Pham P."/>
            <person name="Ruth R."/>
            <person name="San Lucas F."/>
            <person name="Warren J."/>
            <person name="Zhang J."/>
            <person name="Zhao Z."/>
            <person name="Zhou C."/>
            <person name="Zhu D."/>
            <person name="Lee S."/>
            <person name="Bess C."/>
            <person name="Blankenburg K."/>
            <person name="Forbes L."/>
            <person name="Fu Q."/>
            <person name="Gubbala S."/>
            <person name="Hirani K."/>
            <person name="Jayaseelan J.C."/>
            <person name="Lara F."/>
            <person name="Munidasa M."/>
            <person name="Palculict T."/>
            <person name="Patil S."/>
            <person name="Pu L.-L."/>
            <person name="Saada N."/>
            <person name="Tang L."/>
            <person name="Weissenberger G."/>
            <person name="Zhu Y."/>
            <person name="Hemphill L."/>
            <person name="Shang Y."/>
            <person name="Youmans B."/>
            <person name="Ayvaz T."/>
            <person name="Ross M."/>
            <person name="Santibanez J."/>
            <person name="Aqrawi P."/>
            <person name="Gross S."/>
            <person name="Joshi V."/>
            <person name="Fowler G."/>
            <person name="Nazareth L."/>
            <person name="Reid J."/>
            <person name="Worley K."/>
            <person name="Petrosino J."/>
            <person name="Highlander S."/>
            <person name="Gibbs R."/>
        </authorList>
    </citation>
    <scope>NUCLEOTIDE SEQUENCE [LARGE SCALE GENOMIC DNA]</scope>
    <source>
        <strain evidence="2 3">ATCC 23330</strain>
    </source>
</reference>
<sequence length="49" mass="5563">FIYNIYIMAAIVNRIIYIFNMQAAFLIRQSSLHTIIVNALNTAGVVALY</sequence>
<name>F5S9W4_KINKI</name>
<dbReference type="HOGENOM" id="CLU_3128797_0_0_4"/>
<evidence type="ECO:0000256" key="1">
    <source>
        <dbReference type="SAM" id="Phobius"/>
    </source>
</evidence>
<feature type="non-terminal residue" evidence="2">
    <location>
        <position position="1"/>
    </location>
</feature>
<keyword evidence="1" id="KW-1133">Transmembrane helix</keyword>
<proteinExistence type="predicted"/>
<dbReference type="AlphaFoldDB" id="F5S9W4"/>
<comment type="caution">
    <text evidence="2">The sequence shown here is derived from an EMBL/GenBank/DDBJ whole genome shotgun (WGS) entry which is preliminary data.</text>
</comment>
<keyword evidence="1" id="KW-0812">Transmembrane</keyword>
<evidence type="ECO:0000313" key="2">
    <source>
        <dbReference type="EMBL" id="EGK06944.1"/>
    </source>
</evidence>
<protein>
    <submittedName>
        <fullName evidence="2">Uncharacterized protein</fullName>
    </submittedName>
</protein>
<keyword evidence="3" id="KW-1185">Reference proteome</keyword>
<organism evidence="2 3">
    <name type="scientific">Kingella kingae ATCC 23330</name>
    <dbReference type="NCBI Taxonomy" id="887327"/>
    <lineage>
        <taxon>Bacteria</taxon>
        <taxon>Pseudomonadati</taxon>
        <taxon>Pseudomonadota</taxon>
        <taxon>Betaproteobacteria</taxon>
        <taxon>Neisseriales</taxon>
        <taxon>Neisseriaceae</taxon>
        <taxon>Kingella</taxon>
    </lineage>
</organism>
<keyword evidence="1" id="KW-0472">Membrane</keyword>
<dbReference type="EMBL" id="AFHS01000069">
    <property type="protein sequence ID" value="EGK06944.1"/>
    <property type="molecule type" value="Genomic_DNA"/>
</dbReference>
<dbReference type="STRING" id="504.KKKWG1_0489"/>
<feature type="transmembrane region" description="Helical" evidence="1">
    <location>
        <begin position="6"/>
        <end position="27"/>
    </location>
</feature>
<gene>
    <name evidence="2" type="ORF">HMPREF0476_1997</name>
</gene>
<dbReference type="Proteomes" id="UP000004207">
    <property type="component" value="Unassembled WGS sequence"/>
</dbReference>